<comment type="caution">
    <text evidence="1">The sequence shown here is derived from an EMBL/GenBank/DDBJ whole genome shotgun (WGS) entry which is preliminary data.</text>
</comment>
<organism evidence="1 2">
    <name type="scientific">Entomophthora muscae</name>
    <dbReference type="NCBI Taxonomy" id="34485"/>
    <lineage>
        <taxon>Eukaryota</taxon>
        <taxon>Fungi</taxon>
        <taxon>Fungi incertae sedis</taxon>
        <taxon>Zoopagomycota</taxon>
        <taxon>Entomophthoromycotina</taxon>
        <taxon>Entomophthoromycetes</taxon>
        <taxon>Entomophthorales</taxon>
        <taxon>Entomophthoraceae</taxon>
        <taxon>Entomophthora</taxon>
    </lineage>
</organism>
<accession>A0ACC2RYI9</accession>
<protein>
    <submittedName>
        <fullName evidence="1">Uncharacterized protein</fullName>
    </submittedName>
</protein>
<proteinExistence type="predicted"/>
<sequence>MFGDEDSDSGRSCSVSLNSSMRNQNITGTSSLSVNSSRSNEKNKASAKTEHQPHSSVELTPGYAISKSGLSITPSSPSTRLEITNAQRSPIMPSTSIIQTSNPSSRPHSAEPEAPSPVQTSSNQDSPAQVVPAVAPLRPTDIGPRLTASSSGSSLNNAHSGPHQSTQQQLTRTQQKLLLQRQHLLSDDDHTVAHPQNHLRLTKEAERVNREYGWTRRHHNPVFESLMRVMSQKPGNSNTFR</sequence>
<gene>
    <name evidence="1" type="ORF">DSO57_1007068</name>
</gene>
<evidence type="ECO:0000313" key="2">
    <source>
        <dbReference type="Proteomes" id="UP001165960"/>
    </source>
</evidence>
<dbReference type="EMBL" id="QTSX02006410">
    <property type="protein sequence ID" value="KAJ9055156.1"/>
    <property type="molecule type" value="Genomic_DNA"/>
</dbReference>
<dbReference type="Proteomes" id="UP001165960">
    <property type="component" value="Unassembled WGS sequence"/>
</dbReference>
<evidence type="ECO:0000313" key="1">
    <source>
        <dbReference type="EMBL" id="KAJ9055156.1"/>
    </source>
</evidence>
<name>A0ACC2RYI9_9FUNG</name>
<reference evidence="1" key="1">
    <citation type="submission" date="2022-04" db="EMBL/GenBank/DDBJ databases">
        <title>Genome of the entomopathogenic fungus Entomophthora muscae.</title>
        <authorList>
            <person name="Elya C."/>
            <person name="Lovett B.R."/>
            <person name="Lee E."/>
            <person name="Macias A.M."/>
            <person name="Hajek A.E."/>
            <person name="De Bivort B.L."/>
            <person name="Kasson M.T."/>
            <person name="De Fine Licht H.H."/>
            <person name="Stajich J.E."/>
        </authorList>
    </citation>
    <scope>NUCLEOTIDE SEQUENCE</scope>
    <source>
        <strain evidence="1">Berkeley</strain>
    </source>
</reference>
<keyword evidence="2" id="KW-1185">Reference proteome</keyword>